<dbReference type="Proteomes" id="UP001346149">
    <property type="component" value="Unassembled WGS sequence"/>
</dbReference>
<dbReference type="GO" id="GO:0009507">
    <property type="term" value="C:chloroplast"/>
    <property type="evidence" value="ECO:0007669"/>
    <property type="project" value="TreeGrafter"/>
</dbReference>
<name>A0AAN7LJJ4_TRANT</name>
<sequence>MYADRWTRQNLRGTVTEVYVIEAMVAISMYRGNLHRVPDVPRRWLMPYRTISKKEFMYLLRHRSLALSRNVLPPHGTLALPRRPI</sequence>
<comment type="caution">
    <text evidence="1">The sequence shown here is derived from an EMBL/GenBank/DDBJ whole genome shotgun (WGS) entry which is preliminary data.</text>
</comment>
<gene>
    <name evidence="1" type="ORF">SAY86_016013</name>
</gene>
<keyword evidence="2" id="KW-1185">Reference proteome</keyword>
<dbReference type="EMBL" id="JAXQNO010000016">
    <property type="protein sequence ID" value="KAK4781911.1"/>
    <property type="molecule type" value="Genomic_DNA"/>
</dbReference>
<protein>
    <submittedName>
        <fullName evidence="1">Uncharacterized protein</fullName>
    </submittedName>
</protein>
<dbReference type="PANTHER" id="PTHR36764">
    <property type="entry name" value="TRNA (ILE)-LYSIDINE SYNTHASE"/>
    <property type="match status" value="1"/>
</dbReference>
<dbReference type="PANTHER" id="PTHR36764:SF1">
    <property type="entry name" value="TRNA (ILE)-LYSIDINE SYNTHASE"/>
    <property type="match status" value="1"/>
</dbReference>
<accession>A0AAN7LJJ4</accession>
<dbReference type="AlphaFoldDB" id="A0AAN7LJJ4"/>
<organism evidence="1 2">
    <name type="scientific">Trapa natans</name>
    <name type="common">Water chestnut</name>
    <dbReference type="NCBI Taxonomy" id="22666"/>
    <lineage>
        <taxon>Eukaryota</taxon>
        <taxon>Viridiplantae</taxon>
        <taxon>Streptophyta</taxon>
        <taxon>Embryophyta</taxon>
        <taxon>Tracheophyta</taxon>
        <taxon>Spermatophyta</taxon>
        <taxon>Magnoliopsida</taxon>
        <taxon>eudicotyledons</taxon>
        <taxon>Gunneridae</taxon>
        <taxon>Pentapetalae</taxon>
        <taxon>rosids</taxon>
        <taxon>malvids</taxon>
        <taxon>Myrtales</taxon>
        <taxon>Lythraceae</taxon>
        <taxon>Trapa</taxon>
    </lineage>
</organism>
<proteinExistence type="predicted"/>
<evidence type="ECO:0000313" key="2">
    <source>
        <dbReference type="Proteomes" id="UP001346149"/>
    </source>
</evidence>
<reference evidence="1 2" key="1">
    <citation type="journal article" date="2023" name="Hortic Res">
        <title>Pangenome of water caltrop reveals structural variations and asymmetric subgenome divergence after allopolyploidization.</title>
        <authorList>
            <person name="Zhang X."/>
            <person name="Chen Y."/>
            <person name="Wang L."/>
            <person name="Yuan Y."/>
            <person name="Fang M."/>
            <person name="Shi L."/>
            <person name="Lu R."/>
            <person name="Comes H.P."/>
            <person name="Ma Y."/>
            <person name="Chen Y."/>
            <person name="Huang G."/>
            <person name="Zhou Y."/>
            <person name="Zheng Z."/>
            <person name="Qiu Y."/>
        </authorList>
    </citation>
    <scope>NUCLEOTIDE SEQUENCE [LARGE SCALE GENOMIC DNA]</scope>
    <source>
        <strain evidence="1">F231</strain>
    </source>
</reference>
<evidence type="ECO:0000313" key="1">
    <source>
        <dbReference type="EMBL" id="KAK4781911.1"/>
    </source>
</evidence>